<organism evidence="1 2">
    <name type="scientific">Dermacentor silvarum</name>
    <name type="common">Tick</name>
    <dbReference type="NCBI Taxonomy" id="543639"/>
    <lineage>
        <taxon>Eukaryota</taxon>
        <taxon>Metazoa</taxon>
        <taxon>Ecdysozoa</taxon>
        <taxon>Arthropoda</taxon>
        <taxon>Chelicerata</taxon>
        <taxon>Arachnida</taxon>
        <taxon>Acari</taxon>
        <taxon>Parasitiformes</taxon>
        <taxon>Ixodida</taxon>
        <taxon>Ixodoidea</taxon>
        <taxon>Ixodidae</taxon>
        <taxon>Rhipicephalinae</taxon>
        <taxon>Dermacentor</taxon>
    </lineage>
</organism>
<keyword evidence="2" id="KW-1185">Reference proteome</keyword>
<reference evidence="1" key="1">
    <citation type="submission" date="2020-05" db="EMBL/GenBank/DDBJ databases">
        <title>Large-scale comparative analyses of tick genomes elucidate their genetic diversity and vector capacities.</title>
        <authorList>
            <person name="Jia N."/>
            <person name="Wang J."/>
            <person name="Shi W."/>
            <person name="Du L."/>
            <person name="Sun Y."/>
            <person name="Zhan W."/>
            <person name="Jiang J."/>
            <person name="Wang Q."/>
            <person name="Zhang B."/>
            <person name="Ji P."/>
            <person name="Sakyi L.B."/>
            <person name="Cui X."/>
            <person name="Yuan T."/>
            <person name="Jiang B."/>
            <person name="Yang W."/>
            <person name="Lam T.T.-Y."/>
            <person name="Chang Q."/>
            <person name="Ding S."/>
            <person name="Wang X."/>
            <person name="Zhu J."/>
            <person name="Ruan X."/>
            <person name="Zhao L."/>
            <person name="Wei J."/>
            <person name="Que T."/>
            <person name="Du C."/>
            <person name="Cheng J."/>
            <person name="Dai P."/>
            <person name="Han X."/>
            <person name="Huang E."/>
            <person name="Gao Y."/>
            <person name="Liu J."/>
            <person name="Shao H."/>
            <person name="Ye R."/>
            <person name="Li L."/>
            <person name="Wei W."/>
            <person name="Wang X."/>
            <person name="Wang C."/>
            <person name="Yang T."/>
            <person name="Huo Q."/>
            <person name="Li W."/>
            <person name="Guo W."/>
            <person name="Chen H."/>
            <person name="Zhou L."/>
            <person name="Ni X."/>
            <person name="Tian J."/>
            <person name="Zhou Y."/>
            <person name="Sheng Y."/>
            <person name="Liu T."/>
            <person name="Pan Y."/>
            <person name="Xia L."/>
            <person name="Li J."/>
            <person name="Zhao F."/>
            <person name="Cao W."/>
        </authorList>
    </citation>
    <scope>NUCLEOTIDE SEQUENCE</scope>
    <source>
        <strain evidence="1">Dsil-2018</strain>
    </source>
</reference>
<evidence type="ECO:0000313" key="2">
    <source>
        <dbReference type="Proteomes" id="UP000821865"/>
    </source>
</evidence>
<evidence type="ECO:0000313" key="1">
    <source>
        <dbReference type="EMBL" id="KAH7942489.1"/>
    </source>
</evidence>
<gene>
    <name evidence="1" type="ORF">HPB49_024595</name>
</gene>
<name>A0ACB8CID2_DERSI</name>
<protein>
    <submittedName>
        <fullName evidence="1">Uncharacterized protein</fullName>
    </submittedName>
</protein>
<accession>A0ACB8CID2</accession>
<proteinExistence type="predicted"/>
<comment type="caution">
    <text evidence="1">The sequence shown here is derived from an EMBL/GenBank/DDBJ whole genome shotgun (WGS) entry which is preliminary data.</text>
</comment>
<dbReference type="EMBL" id="CM023476">
    <property type="protein sequence ID" value="KAH7942489.1"/>
    <property type="molecule type" value="Genomic_DNA"/>
</dbReference>
<sequence>MRIPQRLQYNEQRDTFVGEVDLGQDFGTPTKPVLANSLLCFVLTGLSMRIRIPVGYFFTWNCPGQQLFTLMKYVLREVATAGFLVACIVTDNHKINVLALELLCNGKLEHSIKHPQDPVRRLFVAFDQCHLIKNIRSQFLARDIGKNGEVTSSYVKSLYKMQQASVIKPVRFLTRKHVYPSNIEAMNVCTELFRFCHQK</sequence>
<dbReference type="Proteomes" id="UP000821865">
    <property type="component" value="Chromosome 7"/>
</dbReference>